<dbReference type="PANTHER" id="PTHR13693">
    <property type="entry name" value="CLASS II AMINOTRANSFERASE/8-AMINO-7-OXONONANOATE SYNTHASE"/>
    <property type="match status" value="1"/>
</dbReference>
<protein>
    <submittedName>
        <fullName evidence="8">8-amino-7-oxononanoate synthase</fullName>
        <ecNumber evidence="8">2.3.1.47</ecNumber>
    </submittedName>
</protein>
<evidence type="ECO:0000313" key="9">
    <source>
        <dbReference type="Proteomes" id="UP000544222"/>
    </source>
</evidence>
<evidence type="ECO:0000256" key="4">
    <source>
        <dbReference type="ARBA" id="ARBA00022898"/>
    </source>
</evidence>
<evidence type="ECO:0000259" key="7">
    <source>
        <dbReference type="Pfam" id="PF00155"/>
    </source>
</evidence>
<evidence type="ECO:0000256" key="3">
    <source>
        <dbReference type="ARBA" id="ARBA00022679"/>
    </source>
</evidence>
<dbReference type="RefSeq" id="WP_183412320.1">
    <property type="nucleotide sequence ID" value="NZ_JACHYB010000001.1"/>
</dbReference>
<dbReference type="CDD" id="cd06454">
    <property type="entry name" value="KBL_like"/>
    <property type="match status" value="1"/>
</dbReference>
<dbReference type="Proteomes" id="UP000544222">
    <property type="component" value="Unassembled WGS sequence"/>
</dbReference>
<evidence type="ECO:0000256" key="5">
    <source>
        <dbReference type="RuleBase" id="RU003693"/>
    </source>
</evidence>
<dbReference type="EMBL" id="JACHYB010000001">
    <property type="protein sequence ID" value="MBB3186423.1"/>
    <property type="molecule type" value="Genomic_DNA"/>
</dbReference>
<dbReference type="GO" id="GO:0008710">
    <property type="term" value="F:8-amino-7-oxononanoate synthase activity"/>
    <property type="evidence" value="ECO:0007669"/>
    <property type="project" value="UniProtKB-EC"/>
</dbReference>
<keyword evidence="6" id="KW-0175">Coiled coil</keyword>
<keyword evidence="4 5" id="KW-0663">Pyridoxal phosphate</keyword>
<gene>
    <name evidence="8" type="ORF">FHX64_000586</name>
</gene>
<proteinExistence type="inferred from homology"/>
<comment type="similarity">
    <text evidence="5">Belongs to the class-II pyridoxal-phosphate-dependent aminotransferase family.</text>
</comment>
<dbReference type="Pfam" id="PF00155">
    <property type="entry name" value="Aminotran_1_2"/>
    <property type="match status" value="1"/>
</dbReference>
<dbReference type="SUPFAM" id="SSF53383">
    <property type="entry name" value="PLP-dependent transferases"/>
    <property type="match status" value="1"/>
</dbReference>
<evidence type="ECO:0000313" key="8">
    <source>
        <dbReference type="EMBL" id="MBB3186423.1"/>
    </source>
</evidence>
<sequence>MSLLSEKMSLFDAPQKYQAAGVYPYFRAIESDQDTVVTIHGKPVLMFGSNSYLGLTNHPRIKEGAIKAIEKYGTGCAGSRFLNGTLDIHLELEERLAKLVHKDEALVYATGFSVNSGVIPCLAGKDDYLLYDELDHASIIEGRRLSFANQLKYKHNDMESLERQLKRCESDKIKLIVADGVFSMEGDIAKLPEMVDLAKKYDASIMIDEAHSLGVFGQTSAGICEHYGVTDDVDVIMGTFSKSLATIGGFVAADKSIINYLKHNSRTLIFSASITPASTGCVLAALDVIAEETWRKDQLWANTARALDGFRKAGFDIGHTETPIIPLFVRDNEKTFILTRKLMDDGIFVNPVVSPAVPPEDTLIRFSLMATHTFEQIDEAIAKITRNAQLLGIIP</sequence>
<dbReference type="GO" id="GO:0030170">
    <property type="term" value="F:pyridoxal phosphate binding"/>
    <property type="evidence" value="ECO:0007669"/>
    <property type="project" value="InterPro"/>
</dbReference>
<keyword evidence="3 8" id="KW-0808">Transferase</keyword>
<name>A0A7W5H0C9_9PORP</name>
<evidence type="ECO:0000256" key="2">
    <source>
        <dbReference type="ARBA" id="ARBA00005189"/>
    </source>
</evidence>
<dbReference type="PANTHER" id="PTHR13693:SF3">
    <property type="entry name" value="LD36009P"/>
    <property type="match status" value="1"/>
</dbReference>
<dbReference type="NCBIfam" id="NF047600">
    <property type="entry name" value="SerpalmtaseCFB"/>
    <property type="match status" value="1"/>
</dbReference>
<dbReference type="InterPro" id="IPR001917">
    <property type="entry name" value="Aminotrans_II_pyridoxalP_BS"/>
</dbReference>
<feature type="coiled-coil region" evidence="6">
    <location>
        <begin position="151"/>
        <end position="178"/>
    </location>
</feature>
<dbReference type="InterPro" id="IPR015424">
    <property type="entry name" value="PyrdxlP-dep_Trfase"/>
</dbReference>
<accession>A0A7W5H0C9</accession>
<dbReference type="InterPro" id="IPR004839">
    <property type="entry name" value="Aminotransferase_I/II_large"/>
</dbReference>
<dbReference type="InterPro" id="IPR015422">
    <property type="entry name" value="PyrdxlP-dep_Trfase_small"/>
</dbReference>
<comment type="pathway">
    <text evidence="2">Lipid metabolism.</text>
</comment>
<organism evidence="8 9">
    <name type="scientific">Microbacter margulisiae</name>
    <dbReference type="NCBI Taxonomy" id="1350067"/>
    <lineage>
        <taxon>Bacteria</taxon>
        <taxon>Pseudomonadati</taxon>
        <taxon>Bacteroidota</taxon>
        <taxon>Bacteroidia</taxon>
        <taxon>Bacteroidales</taxon>
        <taxon>Porphyromonadaceae</taxon>
        <taxon>Microbacter</taxon>
    </lineage>
</organism>
<dbReference type="EC" id="2.3.1.47" evidence="8"/>
<dbReference type="Gene3D" id="3.90.1150.10">
    <property type="entry name" value="Aspartate Aminotransferase, domain 1"/>
    <property type="match status" value="1"/>
</dbReference>
<comment type="caution">
    <text evidence="8">The sequence shown here is derived from an EMBL/GenBank/DDBJ whole genome shotgun (WGS) entry which is preliminary data.</text>
</comment>
<dbReference type="InterPro" id="IPR050087">
    <property type="entry name" value="AON_synthase_class-II"/>
</dbReference>
<dbReference type="AlphaFoldDB" id="A0A7W5H0C9"/>
<dbReference type="Gene3D" id="3.40.640.10">
    <property type="entry name" value="Type I PLP-dependent aspartate aminotransferase-like (Major domain)"/>
    <property type="match status" value="1"/>
</dbReference>
<dbReference type="InterPro" id="IPR015421">
    <property type="entry name" value="PyrdxlP-dep_Trfase_major"/>
</dbReference>
<reference evidence="8 9" key="1">
    <citation type="submission" date="2020-08" db="EMBL/GenBank/DDBJ databases">
        <title>Genomic Encyclopedia of Type Strains, Phase IV (KMG-IV): sequencing the most valuable type-strain genomes for metagenomic binning, comparative biology and taxonomic classification.</title>
        <authorList>
            <person name="Goeker M."/>
        </authorList>
    </citation>
    <scope>NUCLEOTIDE SEQUENCE [LARGE SCALE GENOMIC DNA]</scope>
    <source>
        <strain evidence="8 9">DSM 27471</strain>
    </source>
</reference>
<dbReference type="PROSITE" id="PS00599">
    <property type="entry name" value="AA_TRANSFER_CLASS_2"/>
    <property type="match status" value="1"/>
</dbReference>
<evidence type="ECO:0000256" key="1">
    <source>
        <dbReference type="ARBA" id="ARBA00001933"/>
    </source>
</evidence>
<feature type="domain" description="Aminotransferase class I/classII large" evidence="7">
    <location>
        <begin position="43"/>
        <end position="384"/>
    </location>
</feature>
<comment type="cofactor">
    <cofactor evidence="1 5">
        <name>pyridoxal 5'-phosphate</name>
        <dbReference type="ChEBI" id="CHEBI:597326"/>
    </cofactor>
</comment>
<keyword evidence="8" id="KW-0012">Acyltransferase</keyword>
<keyword evidence="9" id="KW-1185">Reference proteome</keyword>
<evidence type="ECO:0000256" key="6">
    <source>
        <dbReference type="SAM" id="Coils"/>
    </source>
</evidence>